<accession>A0A8X6U9B1</accession>
<dbReference type="EMBL" id="BMAW01074338">
    <property type="protein sequence ID" value="GFT91713.1"/>
    <property type="molecule type" value="Genomic_DNA"/>
</dbReference>
<name>A0A8X6U9B1_NEPPI</name>
<organism evidence="1 2">
    <name type="scientific">Nephila pilipes</name>
    <name type="common">Giant wood spider</name>
    <name type="synonym">Nephila maculata</name>
    <dbReference type="NCBI Taxonomy" id="299642"/>
    <lineage>
        <taxon>Eukaryota</taxon>
        <taxon>Metazoa</taxon>
        <taxon>Ecdysozoa</taxon>
        <taxon>Arthropoda</taxon>
        <taxon>Chelicerata</taxon>
        <taxon>Arachnida</taxon>
        <taxon>Araneae</taxon>
        <taxon>Araneomorphae</taxon>
        <taxon>Entelegynae</taxon>
        <taxon>Araneoidea</taxon>
        <taxon>Nephilidae</taxon>
        <taxon>Nephila</taxon>
    </lineage>
</organism>
<dbReference type="Proteomes" id="UP000887013">
    <property type="component" value="Unassembled WGS sequence"/>
</dbReference>
<protein>
    <submittedName>
        <fullName evidence="1">Uncharacterized protein</fullName>
    </submittedName>
</protein>
<keyword evidence="2" id="KW-1185">Reference proteome</keyword>
<proteinExistence type="predicted"/>
<reference evidence="1" key="1">
    <citation type="submission" date="2020-08" db="EMBL/GenBank/DDBJ databases">
        <title>Multicomponent nature underlies the extraordinary mechanical properties of spider dragline silk.</title>
        <authorList>
            <person name="Kono N."/>
            <person name="Nakamura H."/>
            <person name="Mori M."/>
            <person name="Yoshida Y."/>
            <person name="Ohtoshi R."/>
            <person name="Malay A.D."/>
            <person name="Moran D.A.P."/>
            <person name="Tomita M."/>
            <person name="Numata K."/>
            <person name="Arakawa K."/>
        </authorList>
    </citation>
    <scope>NUCLEOTIDE SEQUENCE</scope>
</reference>
<comment type="caution">
    <text evidence="1">The sequence shown here is derived from an EMBL/GenBank/DDBJ whole genome shotgun (WGS) entry which is preliminary data.</text>
</comment>
<dbReference type="AlphaFoldDB" id="A0A8X6U9B1"/>
<dbReference type="OrthoDB" id="8194697at2759"/>
<gene>
    <name evidence="1" type="ORF">NPIL_97021</name>
</gene>
<sequence>MHFLKKCIQYHFSDCSITSSQITNSSVEDYYNTRLELMASAIDDRLFSSVKQALKRPNISIYFWTDSFTVLTWITRREQWSVFVTNRISEIKKLTILEDSFRVSTD</sequence>
<evidence type="ECO:0000313" key="2">
    <source>
        <dbReference type="Proteomes" id="UP000887013"/>
    </source>
</evidence>
<evidence type="ECO:0000313" key="1">
    <source>
        <dbReference type="EMBL" id="GFT91713.1"/>
    </source>
</evidence>